<gene>
    <name evidence="1" type="ORF">NEF87_004925</name>
</gene>
<evidence type="ECO:0000313" key="2">
    <source>
        <dbReference type="Proteomes" id="UP001208689"/>
    </source>
</evidence>
<proteinExistence type="predicted"/>
<dbReference type="EMBL" id="CP104013">
    <property type="protein sequence ID" value="UYP48640.1"/>
    <property type="molecule type" value="Genomic_DNA"/>
</dbReference>
<protein>
    <submittedName>
        <fullName evidence="1">Uncharacterized protein</fullName>
    </submittedName>
</protein>
<name>A0ABY6HYM7_9ARCH</name>
<evidence type="ECO:0000313" key="1">
    <source>
        <dbReference type="EMBL" id="UYP48640.1"/>
    </source>
</evidence>
<sequence length="86" mass="10105">MILKNFTKKRIERKITPPLEHLISRKLYQKSSNTMINANELSWFESNATFPSLKYKKTPIARKKLIDVLEAIQRDVIQAFRQNGSK</sequence>
<organism evidence="1 2">
    <name type="scientific">Candidatus Lokiarchaeum ossiferum</name>
    <dbReference type="NCBI Taxonomy" id="2951803"/>
    <lineage>
        <taxon>Archaea</taxon>
        <taxon>Promethearchaeati</taxon>
        <taxon>Promethearchaeota</taxon>
        <taxon>Promethearchaeia</taxon>
        <taxon>Promethearchaeales</taxon>
        <taxon>Promethearchaeaceae</taxon>
        <taxon>Candidatus Lokiarchaeum</taxon>
    </lineage>
</organism>
<accession>A0ABY6HYM7</accession>
<reference evidence="1" key="1">
    <citation type="submission" date="2022-09" db="EMBL/GenBank/DDBJ databases">
        <title>Actin cytoskeleton and complex cell architecture in an #Asgard archaeon.</title>
        <authorList>
            <person name="Ponce Toledo R.I."/>
            <person name="Schleper C."/>
            <person name="Rodrigues Oliveira T."/>
            <person name="Wollweber F."/>
            <person name="Xu J."/>
            <person name="Rittmann S."/>
            <person name="Klingl A."/>
            <person name="Pilhofer M."/>
        </authorList>
    </citation>
    <scope>NUCLEOTIDE SEQUENCE</scope>
    <source>
        <strain evidence="1">B-35</strain>
    </source>
</reference>
<dbReference type="Proteomes" id="UP001208689">
    <property type="component" value="Chromosome"/>
</dbReference>
<keyword evidence="2" id="KW-1185">Reference proteome</keyword>